<dbReference type="Pfam" id="PF13966">
    <property type="entry name" value="zf-RVT"/>
    <property type="match status" value="1"/>
</dbReference>
<reference evidence="2" key="3">
    <citation type="submission" date="2022-06" db="UniProtKB">
        <authorList>
            <consortium name="EnsemblPlants"/>
        </authorList>
    </citation>
    <scope>IDENTIFICATION</scope>
</reference>
<proteinExistence type="predicted"/>
<feature type="domain" description="Reverse transcriptase zinc-binding" evidence="1">
    <location>
        <begin position="3"/>
        <end position="73"/>
    </location>
</feature>
<evidence type="ECO:0000313" key="3">
    <source>
        <dbReference type="Proteomes" id="UP000015106"/>
    </source>
</evidence>
<dbReference type="InterPro" id="IPR026960">
    <property type="entry name" value="RVT-Znf"/>
</dbReference>
<dbReference type="Gramene" id="TuG1812G0100003168.01.T01">
    <property type="protein sequence ID" value="TuG1812G0100003168.01.T01.cds289130"/>
    <property type="gene ID" value="TuG1812G0100003168.01"/>
</dbReference>
<keyword evidence="3" id="KW-1185">Reference proteome</keyword>
<reference evidence="3" key="1">
    <citation type="journal article" date="2013" name="Nature">
        <title>Draft genome of the wheat A-genome progenitor Triticum urartu.</title>
        <authorList>
            <person name="Ling H.Q."/>
            <person name="Zhao S."/>
            <person name="Liu D."/>
            <person name="Wang J."/>
            <person name="Sun H."/>
            <person name="Zhang C."/>
            <person name="Fan H."/>
            <person name="Li D."/>
            <person name="Dong L."/>
            <person name="Tao Y."/>
            <person name="Gao C."/>
            <person name="Wu H."/>
            <person name="Li Y."/>
            <person name="Cui Y."/>
            <person name="Guo X."/>
            <person name="Zheng S."/>
            <person name="Wang B."/>
            <person name="Yu K."/>
            <person name="Liang Q."/>
            <person name="Yang W."/>
            <person name="Lou X."/>
            <person name="Chen J."/>
            <person name="Feng M."/>
            <person name="Jian J."/>
            <person name="Zhang X."/>
            <person name="Luo G."/>
            <person name="Jiang Y."/>
            <person name="Liu J."/>
            <person name="Wang Z."/>
            <person name="Sha Y."/>
            <person name="Zhang B."/>
            <person name="Wu H."/>
            <person name="Tang D."/>
            <person name="Shen Q."/>
            <person name="Xue P."/>
            <person name="Zou S."/>
            <person name="Wang X."/>
            <person name="Liu X."/>
            <person name="Wang F."/>
            <person name="Yang Y."/>
            <person name="An X."/>
            <person name="Dong Z."/>
            <person name="Zhang K."/>
            <person name="Zhang X."/>
            <person name="Luo M.C."/>
            <person name="Dvorak J."/>
            <person name="Tong Y."/>
            <person name="Wang J."/>
            <person name="Yang H."/>
            <person name="Li Z."/>
            <person name="Wang D."/>
            <person name="Zhang A."/>
            <person name="Wang J."/>
        </authorList>
    </citation>
    <scope>NUCLEOTIDE SEQUENCE</scope>
    <source>
        <strain evidence="3">cv. G1812</strain>
    </source>
</reference>
<evidence type="ECO:0000259" key="1">
    <source>
        <dbReference type="Pfam" id="PF13966"/>
    </source>
</evidence>
<reference evidence="2" key="2">
    <citation type="submission" date="2018-03" db="EMBL/GenBank/DDBJ databases">
        <title>The Triticum urartu genome reveals the dynamic nature of wheat genome evolution.</title>
        <authorList>
            <person name="Ling H."/>
            <person name="Ma B."/>
            <person name="Shi X."/>
            <person name="Liu H."/>
            <person name="Dong L."/>
            <person name="Sun H."/>
            <person name="Cao Y."/>
            <person name="Gao Q."/>
            <person name="Zheng S."/>
            <person name="Li Y."/>
            <person name="Yu Y."/>
            <person name="Du H."/>
            <person name="Qi M."/>
            <person name="Li Y."/>
            <person name="Yu H."/>
            <person name="Cui Y."/>
            <person name="Wang N."/>
            <person name="Chen C."/>
            <person name="Wu H."/>
            <person name="Zhao Y."/>
            <person name="Zhang J."/>
            <person name="Li Y."/>
            <person name="Zhou W."/>
            <person name="Zhang B."/>
            <person name="Hu W."/>
            <person name="Eijk M."/>
            <person name="Tang J."/>
            <person name="Witsenboer H."/>
            <person name="Zhao S."/>
            <person name="Li Z."/>
            <person name="Zhang A."/>
            <person name="Wang D."/>
            <person name="Liang C."/>
        </authorList>
    </citation>
    <scope>NUCLEOTIDE SEQUENCE [LARGE SCALE GENOMIC DNA]</scope>
    <source>
        <strain evidence="2">cv. G1812</strain>
    </source>
</reference>
<accession>A0A8R7K1K4</accession>
<dbReference type="EnsemblPlants" id="TuG1812G0100003168.01.T01">
    <property type="protein sequence ID" value="TuG1812G0100003168.01.T01.cds289130"/>
    <property type="gene ID" value="TuG1812G0100003168.01"/>
</dbReference>
<name>A0A8R7K1K4_TRIUA</name>
<protein>
    <recommendedName>
        <fullName evidence="1">Reverse transcriptase zinc-binding domain-containing protein</fullName>
    </recommendedName>
</protein>
<sequence length="80" mass="9014">MAASAYKIQFMGSTSSNLKELIWKTPVLAKQKLSAWLCIQDRCLTADKLAKRGWQHDPICSLWKCQPETAAHLRSLLLLG</sequence>
<evidence type="ECO:0000313" key="2">
    <source>
        <dbReference type="EnsemblPlants" id="TuG1812G0100003168.01.T01.cds289130"/>
    </source>
</evidence>
<organism evidence="2 3">
    <name type="scientific">Triticum urartu</name>
    <name type="common">Red wild einkorn</name>
    <name type="synonym">Crithodium urartu</name>
    <dbReference type="NCBI Taxonomy" id="4572"/>
    <lineage>
        <taxon>Eukaryota</taxon>
        <taxon>Viridiplantae</taxon>
        <taxon>Streptophyta</taxon>
        <taxon>Embryophyta</taxon>
        <taxon>Tracheophyta</taxon>
        <taxon>Spermatophyta</taxon>
        <taxon>Magnoliopsida</taxon>
        <taxon>Liliopsida</taxon>
        <taxon>Poales</taxon>
        <taxon>Poaceae</taxon>
        <taxon>BOP clade</taxon>
        <taxon>Pooideae</taxon>
        <taxon>Triticodae</taxon>
        <taxon>Triticeae</taxon>
        <taxon>Triticinae</taxon>
        <taxon>Triticum</taxon>
    </lineage>
</organism>
<dbReference type="AlphaFoldDB" id="A0A8R7K1K4"/>
<dbReference type="Proteomes" id="UP000015106">
    <property type="component" value="Chromosome 1"/>
</dbReference>